<keyword evidence="8" id="KW-0406">Ion transport</keyword>
<dbReference type="NCBIfam" id="TIGR00805">
    <property type="entry name" value="oat"/>
    <property type="match status" value="1"/>
</dbReference>
<dbReference type="SUPFAM" id="SSF103473">
    <property type="entry name" value="MFS general substrate transporter"/>
    <property type="match status" value="1"/>
</dbReference>
<dbReference type="SUPFAM" id="SSF100895">
    <property type="entry name" value="Kazal-type serine protease inhibitors"/>
    <property type="match status" value="1"/>
</dbReference>
<dbReference type="InterPro" id="IPR036058">
    <property type="entry name" value="Kazal_dom_sf"/>
</dbReference>
<dbReference type="InterPro" id="IPR004156">
    <property type="entry name" value="OATP"/>
</dbReference>
<name>A0AA88KV53_ARTSF</name>
<comment type="subcellular location">
    <subcellularLocation>
        <location evidence="1 8">Cell membrane</location>
        <topology evidence="1 8">Multi-pass membrane protein</topology>
    </subcellularLocation>
</comment>
<feature type="transmembrane region" description="Helical" evidence="8">
    <location>
        <begin position="552"/>
        <end position="574"/>
    </location>
</feature>
<gene>
    <name evidence="12" type="ORF">QYM36_016763</name>
</gene>
<feature type="transmembrane region" description="Helical" evidence="8">
    <location>
        <begin position="586"/>
        <end position="607"/>
    </location>
</feature>
<feature type="domain" description="Major facilitator superfamily (MFS) profile" evidence="10">
    <location>
        <begin position="62"/>
        <end position="667"/>
    </location>
</feature>
<feature type="region of interest" description="Disordered" evidence="9">
    <location>
        <begin position="1"/>
        <end position="26"/>
    </location>
</feature>
<keyword evidence="6 8" id="KW-0472">Membrane</keyword>
<feature type="transmembrane region" description="Helical" evidence="8">
    <location>
        <begin position="131"/>
        <end position="151"/>
    </location>
</feature>
<dbReference type="EMBL" id="JAVRJZ010000021">
    <property type="protein sequence ID" value="KAK2704472.1"/>
    <property type="molecule type" value="Genomic_DNA"/>
</dbReference>
<reference evidence="12" key="1">
    <citation type="submission" date="2023-07" db="EMBL/GenBank/DDBJ databases">
        <title>Chromosome-level genome assembly of Artemia franciscana.</title>
        <authorList>
            <person name="Jo E."/>
        </authorList>
    </citation>
    <scope>NUCLEOTIDE SEQUENCE</scope>
    <source>
        <tissue evidence="12">Whole body</tissue>
    </source>
</reference>
<dbReference type="InterPro" id="IPR036259">
    <property type="entry name" value="MFS_trans_sf"/>
</dbReference>
<evidence type="ECO:0000313" key="13">
    <source>
        <dbReference type="Proteomes" id="UP001187531"/>
    </source>
</evidence>
<keyword evidence="13" id="KW-1185">Reference proteome</keyword>
<dbReference type="Pfam" id="PF03137">
    <property type="entry name" value="OATP"/>
    <property type="match status" value="1"/>
</dbReference>
<evidence type="ECO:0000256" key="3">
    <source>
        <dbReference type="ARBA" id="ARBA00022475"/>
    </source>
</evidence>
<feature type="transmembrane region" description="Helical" evidence="8">
    <location>
        <begin position="268"/>
        <end position="295"/>
    </location>
</feature>
<feature type="region of interest" description="Disordered" evidence="9">
    <location>
        <begin position="667"/>
        <end position="691"/>
    </location>
</feature>
<comment type="caution">
    <text evidence="12">The sequence shown here is derived from an EMBL/GenBank/DDBJ whole genome shotgun (WGS) entry which is preliminary data.</text>
</comment>
<dbReference type="GO" id="GO:0043252">
    <property type="term" value="P:sodium-independent organic anion transport"/>
    <property type="evidence" value="ECO:0007669"/>
    <property type="project" value="TreeGrafter"/>
</dbReference>
<keyword evidence="5 8" id="KW-1133">Transmembrane helix</keyword>
<dbReference type="GO" id="GO:0006811">
    <property type="term" value="P:monoatomic ion transport"/>
    <property type="evidence" value="ECO:0007669"/>
    <property type="project" value="UniProtKB-KW"/>
</dbReference>
<dbReference type="Gene3D" id="1.20.1250.20">
    <property type="entry name" value="MFS general substrate transporter like domains"/>
    <property type="match status" value="1"/>
</dbReference>
<protein>
    <recommendedName>
        <fullName evidence="8">Solute carrier organic anion transporter family member</fullName>
    </recommendedName>
</protein>
<feature type="transmembrane region" description="Helical" evidence="8">
    <location>
        <begin position="194"/>
        <end position="217"/>
    </location>
</feature>
<feature type="domain" description="Kazal-like" evidence="11">
    <location>
        <begin position="468"/>
        <end position="520"/>
    </location>
</feature>
<keyword evidence="7" id="KW-1015">Disulfide bond</keyword>
<proteinExistence type="inferred from homology"/>
<evidence type="ECO:0000256" key="9">
    <source>
        <dbReference type="SAM" id="MobiDB-lite"/>
    </source>
</evidence>
<comment type="caution">
    <text evidence="8">Lacks conserved residue(s) required for the propagation of feature annotation.</text>
</comment>
<dbReference type="GO" id="GO:0015347">
    <property type="term" value="F:sodium-independent organic anion transmembrane transporter activity"/>
    <property type="evidence" value="ECO:0007669"/>
    <property type="project" value="TreeGrafter"/>
</dbReference>
<dbReference type="InterPro" id="IPR020846">
    <property type="entry name" value="MFS_dom"/>
</dbReference>
<dbReference type="Pfam" id="PF07648">
    <property type="entry name" value="Kazal_2"/>
    <property type="match status" value="1"/>
</dbReference>
<dbReference type="PROSITE" id="PS50850">
    <property type="entry name" value="MFS"/>
    <property type="match status" value="1"/>
</dbReference>
<evidence type="ECO:0000256" key="7">
    <source>
        <dbReference type="ARBA" id="ARBA00023157"/>
    </source>
</evidence>
<dbReference type="GO" id="GO:0016323">
    <property type="term" value="C:basolateral plasma membrane"/>
    <property type="evidence" value="ECO:0007669"/>
    <property type="project" value="TreeGrafter"/>
</dbReference>
<evidence type="ECO:0000313" key="12">
    <source>
        <dbReference type="EMBL" id="KAK2704472.1"/>
    </source>
</evidence>
<keyword evidence="3" id="KW-1003">Cell membrane</keyword>
<dbReference type="PANTHER" id="PTHR11388:SF100">
    <property type="entry name" value="SOLUTE CARRIER ORGANIC ANION TRANSPORTER FAMILY MEMBER 4A1"/>
    <property type="match status" value="1"/>
</dbReference>
<evidence type="ECO:0000256" key="8">
    <source>
        <dbReference type="RuleBase" id="RU362056"/>
    </source>
</evidence>
<accession>A0AA88KV53</accession>
<keyword evidence="8" id="KW-0813">Transport</keyword>
<organism evidence="12 13">
    <name type="scientific">Artemia franciscana</name>
    <name type="common">Brine shrimp</name>
    <name type="synonym">Artemia sanfranciscana</name>
    <dbReference type="NCBI Taxonomy" id="6661"/>
    <lineage>
        <taxon>Eukaryota</taxon>
        <taxon>Metazoa</taxon>
        <taxon>Ecdysozoa</taxon>
        <taxon>Arthropoda</taxon>
        <taxon>Crustacea</taxon>
        <taxon>Branchiopoda</taxon>
        <taxon>Anostraca</taxon>
        <taxon>Artemiidae</taxon>
        <taxon>Artemia</taxon>
    </lineage>
</organism>
<evidence type="ECO:0000259" key="10">
    <source>
        <dbReference type="PROSITE" id="PS50850"/>
    </source>
</evidence>
<dbReference type="Proteomes" id="UP001187531">
    <property type="component" value="Unassembled WGS sequence"/>
</dbReference>
<sequence length="691" mass="75130">MLPQGLSEPPLPAYDEPQPKKEPDVDTLPVKEMLENDEGGNCGWLCFKPKFLKPLRSIKFYLLLFCALGFIQGGLVNGFVNVSITSIERRYSLQSSETGLVLSFYEISSLLCIIPVTYLGGRVGASKPRWLGWGAIIMGIGAFLFTLPHWITGKYEPLSNQFSTECNGLNDTDVCSIAESDTDSSVVTAGNYKWIFFLAHFLHGIGASPVFSLGITYLDENVNTQDQPFYTGIFYVFVALGPAVGYLLGSELLRIFVDYPDPVPPEVVATNFVGAWWIGFLFCGLFALIIGWLLLAFPSKLPGAKAIAAQKVSQAYQRKKKGEVCEDDDDNAVGADGGGLKDLPKNVIAIFSNPTFVAISLAGASEGFLVAGISGFAQKILESQYLVPAGQAALLIGIIFVPAGVIGTFLGGFIVKKLKLKCRGMLNYCIILAVIAFCSCFIFLLRCPNPVMFGLNRFPDGAYTLDEPQFNFMCNNDCSCSSALYDPICSSDDVLYFSPCFAGCTSSPESGIYTDCSCVTSSPRNYTINENITIQGIAKAGKCFNDCDSLDFFLAILFLLLFVTVMSIMPALSATLRCVKADQRSFALGLQWLTIRLIGSIPGPLAYGMTIDQSCTLWDSGCGDVSTCLLYDNAGLSSNTLLITLITKGITIFFFTSAALLYRPPPPKEETKAPVNPEKYTYDNPVLENDL</sequence>
<evidence type="ECO:0000256" key="1">
    <source>
        <dbReference type="ARBA" id="ARBA00004651"/>
    </source>
</evidence>
<evidence type="ECO:0000256" key="5">
    <source>
        <dbReference type="ARBA" id="ARBA00022989"/>
    </source>
</evidence>
<dbReference type="InterPro" id="IPR002350">
    <property type="entry name" value="Kazal_dom"/>
</dbReference>
<comment type="similarity">
    <text evidence="2 8">Belongs to the organo anion transporter (TC 2.A.60) family.</text>
</comment>
<keyword evidence="4 8" id="KW-0812">Transmembrane</keyword>
<feature type="transmembrane region" description="Helical" evidence="8">
    <location>
        <begin position="229"/>
        <end position="248"/>
    </location>
</feature>
<feature type="transmembrane region" description="Helical" evidence="8">
    <location>
        <begin position="355"/>
        <end position="377"/>
    </location>
</feature>
<dbReference type="PANTHER" id="PTHR11388">
    <property type="entry name" value="ORGANIC ANION TRANSPORTER"/>
    <property type="match status" value="1"/>
</dbReference>
<dbReference type="AlphaFoldDB" id="A0AA88KV53"/>
<evidence type="ECO:0000256" key="4">
    <source>
        <dbReference type="ARBA" id="ARBA00022692"/>
    </source>
</evidence>
<evidence type="ECO:0000256" key="2">
    <source>
        <dbReference type="ARBA" id="ARBA00009657"/>
    </source>
</evidence>
<feature type="transmembrane region" description="Helical" evidence="8">
    <location>
        <begin position="641"/>
        <end position="662"/>
    </location>
</feature>
<feature type="transmembrane region" description="Helical" evidence="8">
    <location>
        <begin position="425"/>
        <end position="445"/>
    </location>
</feature>
<dbReference type="PROSITE" id="PS51465">
    <property type="entry name" value="KAZAL_2"/>
    <property type="match status" value="1"/>
</dbReference>
<dbReference type="EMBL" id="JAVRJZ010000021">
    <property type="protein sequence ID" value="KAK2704473.1"/>
    <property type="molecule type" value="Genomic_DNA"/>
</dbReference>
<feature type="transmembrane region" description="Helical" evidence="8">
    <location>
        <begin position="389"/>
        <end position="413"/>
    </location>
</feature>
<evidence type="ECO:0000259" key="11">
    <source>
        <dbReference type="PROSITE" id="PS51465"/>
    </source>
</evidence>
<evidence type="ECO:0000256" key="6">
    <source>
        <dbReference type="ARBA" id="ARBA00023136"/>
    </source>
</evidence>
<feature type="transmembrane region" description="Helical" evidence="8">
    <location>
        <begin position="60"/>
        <end position="80"/>
    </location>
</feature>